<evidence type="ECO:0000256" key="2">
    <source>
        <dbReference type="ARBA" id="ARBA00011901"/>
    </source>
</evidence>
<protein>
    <recommendedName>
        <fullName evidence="2">N-acetylmuramoyl-L-alanine amidase</fullName>
        <ecNumber evidence="2">3.5.1.28</ecNumber>
    </recommendedName>
</protein>
<evidence type="ECO:0000256" key="4">
    <source>
        <dbReference type="SAM" id="Phobius"/>
    </source>
</evidence>
<evidence type="ECO:0000313" key="7">
    <source>
        <dbReference type="Proteomes" id="UP000702952"/>
    </source>
</evidence>
<evidence type="ECO:0000313" key="6">
    <source>
        <dbReference type="EMBL" id="NTC27479.1"/>
    </source>
</evidence>
<dbReference type="PANTHER" id="PTHR30404:SF0">
    <property type="entry name" value="N-ACETYLMURAMOYL-L-ALANINE AMIDASE AMIC"/>
    <property type="match status" value="1"/>
</dbReference>
<dbReference type="GO" id="GO:0009253">
    <property type="term" value="P:peptidoglycan catabolic process"/>
    <property type="evidence" value="ECO:0007669"/>
    <property type="project" value="InterPro"/>
</dbReference>
<dbReference type="InterPro" id="IPR050695">
    <property type="entry name" value="N-acetylmuramoyl_amidase_3"/>
</dbReference>
<comment type="caution">
    <text evidence="6">The sequence shown here is derived from an EMBL/GenBank/DDBJ whole genome shotgun (WGS) entry which is preliminary data.</text>
</comment>
<dbReference type="Proteomes" id="UP000702952">
    <property type="component" value="Unassembled WGS sequence"/>
</dbReference>
<dbReference type="GO" id="GO:0030288">
    <property type="term" value="C:outer membrane-bounded periplasmic space"/>
    <property type="evidence" value="ECO:0007669"/>
    <property type="project" value="TreeGrafter"/>
</dbReference>
<name>A0AA44F204_AGRTU</name>
<dbReference type="Pfam" id="PF01520">
    <property type="entry name" value="Amidase_3"/>
    <property type="match status" value="1"/>
</dbReference>
<dbReference type="InterPro" id="IPR002508">
    <property type="entry name" value="MurNAc-LAA_cat"/>
</dbReference>
<dbReference type="Gene3D" id="2.60.40.3500">
    <property type="match status" value="1"/>
</dbReference>
<organism evidence="6 7">
    <name type="scientific">Agrobacterium tumefaciens</name>
    <dbReference type="NCBI Taxonomy" id="358"/>
    <lineage>
        <taxon>Bacteria</taxon>
        <taxon>Pseudomonadati</taxon>
        <taxon>Pseudomonadota</taxon>
        <taxon>Alphaproteobacteria</taxon>
        <taxon>Hyphomicrobiales</taxon>
        <taxon>Rhizobiaceae</taxon>
        <taxon>Rhizobium/Agrobacterium group</taxon>
        <taxon>Agrobacterium</taxon>
        <taxon>Agrobacterium tumefaciens complex</taxon>
    </lineage>
</organism>
<dbReference type="Gene3D" id="3.40.630.40">
    <property type="entry name" value="Zn-dependent exopeptidases"/>
    <property type="match status" value="1"/>
</dbReference>
<keyword evidence="4" id="KW-0812">Transmembrane</keyword>
<dbReference type="Pfam" id="PF11741">
    <property type="entry name" value="AMIN"/>
    <property type="match status" value="1"/>
</dbReference>
<dbReference type="SMART" id="SM00646">
    <property type="entry name" value="Ami_3"/>
    <property type="match status" value="1"/>
</dbReference>
<dbReference type="EC" id="3.5.1.28" evidence="2"/>
<dbReference type="GO" id="GO:0008745">
    <property type="term" value="F:N-acetylmuramoyl-L-alanine amidase activity"/>
    <property type="evidence" value="ECO:0007669"/>
    <property type="project" value="UniProtKB-EC"/>
</dbReference>
<dbReference type="CDD" id="cd02696">
    <property type="entry name" value="MurNAc-LAA"/>
    <property type="match status" value="1"/>
</dbReference>
<dbReference type="RefSeq" id="WP_041694533.1">
    <property type="nucleotide sequence ID" value="NC_015183.1"/>
</dbReference>
<reference evidence="6" key="1">
    <citation type="journal article" date="2020" name="Science">
        <title>Unexpected conservation and global transmission of agrobacterial virulence plasmids.</title>
        <authorList>
            <person name="Weisberg A.J."/>
            <person name="Davis E.W. 2nd"/>
            <person name="Tabima J."/>
            <person name="Belcher M.S."/>
            <person name="Miller M."/>
            <person name="Kuo C.H."/>
            <person name="Loper J.E."/>
            <person name="Grunwald N.J."/>
            <person name="Putnam M.L."/>
            <person name="Chang J.H."/>
        </authorList>
    </citation>
    <scope>NUCLEOTIDE SEQUENCE</scope>
    <source>
        <strain evidence="6">17-1853-1a</strain>
    </source>
</reference>
<comment type="catalytic activity">
    <reaction evidence="1">
        <text>Hydrolyzes the link between N-acetylmuramoyl residues and L-amino acid residues in certain cell-wall glycopeptides.</text>
        <dbReference type="EC" id="3.5.1.28"/>
    </reaction>
</comment>
<dbReference type="InterPro" id="IPR021731">
    <property type="entry name" value="AMIN_dom"/>
</dbReference>
<keyword evidence="4" id="KW-0472">Membrane</keyword>
<dbReference type="PANTHER" id="PTHR30404">
    <property type="entry name" value="N-ACETYLMURAMOYL-L-ALANINE AMIDASE"/>
    <property type="match status" value="1"/>
</dbReference>
<evidence type="ECO:0000256" key="3">
    <source>
        <dbReference type="ARBA" id="ARBA00022801"/>
    </source>
</evidence>
<feature type="transmembrane region" description="Helical" evidence="4">
    <location>
        <begin position="20"/>
        <end position="39"/>
    </location>
</feature>
<evidence type="ECO:0000259" key="5">
    <source>
        <dbReference type="SMART" id="SM00646"/>
    </source>
</evidence>
<keyword evidence="3" id="KW-0378">Hydrolase</keyword>
<keyword evidence="4" id="KW-1133">Transmembrane helix</keyword>
<sequence>MNFTRSAAIFDGAVPLGARIARLAGALVLPVVFSVAAFVSCVPQALAVEPLIANQARIIGDEARTRIVLDFAEEPEFDIHYLDSPARIVVDFPAVNFAFPASALAPTGLFSDIRFGSMGQDSARIVLTAKKPVQVAVAETKKGEDGTSFRFVLDAEITTKAKFAELVKEQQWRAPAPVSTAAITPDDKTSRQTDFVIAVDAGHGGIDAGASGGVTGTEEKVITLTFAKELVERMNREPGIKAFLTRDSDTFLALSERVTIARQNNANLFISLHADTLKQKGIRGATVYTLSDRASDRRAQELAERENKSDQIAGVAASSEPPEVADILLDFTRRETQAFSVTLAENIVSSFEGQVGLINNPHRYAGFMVLRAHDVPSVLLELGFLSNPEDEKLLLDAEWRKKVADTLATAVGRYRTKAMANGG</sequence>
<accession>A0AA44F204</accession>
<evidence type="ECO:0000256" key="1">
    <source>
        <dbReference type="ARBA" id="ARBA00001561"/>
    </source>
</evidence>
<dbReference type="AlphaFoldDB" id="A0AA44F204"/>
<gene>
    <name evidence="6" type="ORF">G6M46_04810</name>
</gene>
<dbReference type="SUPFAM" id="SSF53187">
    <property type="entry name" value="Zn-dependent exopeptidases"/>
    <property type="match status" value="1"/>
</dbReference>
<proteinExistence type="predicted"/>
<dbReference type="EMBL" id="JAAMAY010000005">
    <property type="protein sequence ID" value="NTC27479.1"/>
    <property type="molecule type" value="Genomic_DNA"/>
</dbReference>
<feature type="domain" description="MurNAc-LAA" evidence="5">
    <location>
        <begin position="258"/>
        <end position="412"/>
    </location>
</feature>